<reference evidence="2" key="1">
    <citation type="submission" date="2001-06" db="EMBL/GenBank/DDBJ databases">
        <title>Oryza sativa nipponbare(GA3) genomic DNA, chromosome 6, PAC clone:P0531C01.</title>
        <authorList>
            <person name="Sasaki T."/>
            <person name="Matsumoto T."/>
            <person name="Yamamoto K."/>
        </authorList>
    </citation>
    <scope>NUCLEOTIDE SEQUENCE</scope>
</reference>
<gene>
    <name evidence="3" type="ORF">OSJNBa0012F14.10</name>
    <name evidence="2" type="ORF">P0531C01.49</name>
</gene>
<feature type="region of interest" description="Disordered" evidence="1">
    <location>
        <begin position="121"/>
        <end position="167"/>
    </location>
</feature>
<dbReference type="AlphaFoldDB" id="Q69WG6"/>
<organism evidence="2 4">
    <name type="scientific">Oryza sativa subsp. japonica</name>
    <name type="common">Rice</name>
    <dbReference type="NCBI Taxonomy" id="39947"/>
    <lineage>
        <taxon>Eukaryota</taxon>
        <taxon>Viridiplantae</taxon>
        <taxon>Streptophyta</taxon>
        <taxon>Embryophyta</taxon>
        <taxon>Tracheophyta</taxon>
        <taxon>Spermatophyta</taxon>
        <taxon>Magnoliopsida</taxon>
        <taxon>Liliopsida</taxon>
        <taxon>Poales</taxon>
        <taxon>Poaceae</taxon>
        <taxon>BOP clade</taxon>
        <taxon>Oryzoideae</taxon>
        <taxon>Oryzeae</taxon>
        <taxon>Oryzinae</taxon>
        <taxon>Oryza</taxon>
        <taxon>Oryza sativa</taxon>
    </lineage>
</organism>
<dbReference type="EMBL" id="AP003763">
    <property type="protein sequence ID" value="BAD32973.1"/>
    <property type="molecule type" value="Genomic_DNA"/>
</dbReference>
<proteinExistence type="predicted"/>
<evidence type="ECO:0000313" key="2">
    <source>
        <dbReference type="EMBL" id="BAD32973.1"/>
    </source>
</evidence>
<evidence type="ECO:0000256" key="1">
    <source>
        <dbReference type="SAM" id="MobiDB-lite"/>
    </source>
</evidence>
<dbReference type="EMBL" id="AP004784">
    <property type="protein sequence ID" value="BAD61882.1"/>
    <property type="molecule type" value="Genomic_DNA"/>
</dbReference>
<feature type="compositionally biased region" description="Low complexity" evidence="1">
    <location>
        <begin position="148"/>
        <end position="159"/>
    </location>
</feature>
<protein>
    <submittedName>
        <fullName evidence="2">Uncharacterized protein</fullName>
    </submittedName>
</protein>
<reference evidence="3" key="2">
    <citation type="submission" date="2002-02" db="EMBL/GenBank/DDBJ databases">
        <title>Oryza sativa nipponbare(GA3) genomic DNA, chromosome 6, BAC clone:OSJNBa0012F14.</title>
        <authorList>
            <person name="Sasaki T."/>
            <person name="Matsumoto T."/>
            <person name="Yamamoto K."/>
        </authorList>
    </citation>
    <scope>NUCLEOTIDE SEQUENCE</scope>
</reference>
<reference evidence="4" key="4">
    <citation type="journal article" date="2008" name="Nucleic Acids Res.">
        <title>The rice annotation project database (RAP-DB): 2008 update.</title>
        <authorList>
            <consortium name="The rice annotation project (RAP)"/>
        </authorList>
    </citation>
    <scope>GENOME REANNOTATION</scope>
    <source>
        <strain evidence="4">cv. Nipponbare</strain>
    </source>
</reference>
<accession>Q69WG6</accession>
<evidence type="ECO:0000313" key="4">
    <source>
        <dbReference type="Proteomes" id="UP000000763"/>
    </source>
</evidence>
<sequence>MVTSRTLPTLAPSPAAIEQVRTADEDAPSPWWCRAGTCGAPSPPAPAPPSPPYFTARPSFHHRRAPPSHPASQIESLVALNASAPIDLAGVLAIAKAPKSIELGHGIDTWCHAPPSLHASLPPVDGRRSPAASPLTAAEPPFLRPGHAQPRAALPLALARGRRQSPA</sequence>
<reference evidence="4" key="3">
    <citation type="journal article" date="2005" name="Nature">
        <title>The map-based sequence of the rice genome.</title>
        <authorList>
            <consortium name="International rice genome sequencing project (IRGSP)"/>
            <person name="Matsumoto T."/>
            <person name="Wu J."/>
            <person name="Kanamori H."/>
            <person name="Katayose Y."/>
            <person name="Fujisawa M."/>
            <person name="Namiki N."/>
            <person name="Mizuno H."/>
            <person name="Yamamoto K."/>
            <person name="Antonio B.A."/>
            <person name="Baba T."/>
            <person name="Sakata K."/>
            <person name="Nagamura Y."/>
            <person name="Aoki H."/>
            <person name="Arikawa K."/>
            <person name="Arita K."/>
            <person name="Bito T."/>
            <person name="Chiden Y."/>
            <person name="Fujitsuka N."/>
            <person name="Fukunaka R."/>
            <person name="Hamada M."/>
            <person name="Harada C."/>
            <person name="Hayashi A."/>
            <person name="Hijishita S."/>
            <person name="Honda M."/>
            <person name="Hosokawa S."/>
            <person name="Ichikawa Y."/>
            <person name="Idonuma A."/>
            <person name="Iijima M."/>
            <person name="Ikeda M."/>
            <person name="Ikeno M."/>
            <person name="Ito K."/>
            <person name="Ito S."/>
            <person name="Ito T."/>
            <person name="Ito Y."/>
            <person name="Ito Y."/>
            <person name="Iwabuchi A."/>
            <person name="Kamiya K."/>
            <person name="Karasawa W."/>
            <person name="Kurita K."/>
            <person name="Katagiri S."/>
            <person name="Kikuta A."/>
            <person name="Kobayashi H."/>
            <person name="Kobayashi N."/>
            <person name="Machita K."/>
            <person name="Maehara T."/>
            <person name="Masukawa M."/>
            <person name="Mizubayashi T."/>
            <person name="Mukai Y."/>
            <person name="Nagasaki H."/>
            <person name="Nagata Y."/>
            <person name="Naito S."/>
            <person name="Nakashima M."/>
            <person name="Nakama Y."/>
            <person name="Nakamichi Y."/>
            <person name="Nakamura M."/>
            <person name="Meguro A."/>
            <person name="Negishi M."/>
            <person name="Ohta I."/>
            <person name="Ohta T."/>
            <person name="Okamoto M."/>
            <person name="Ono N."/>
            <person name="Saji S."/>
            <person name="Sakaguchi M."/>
            <person name="Sakai K."/>
            <person name="Shibata M."/>
            <person name="Shimokawa T."/>
            <person name="Song J."/>
            <person name="Takazaki Y."/>
            <person name="Terasawa K."/>
            <person name="Tsugane M."/>
            <person name="Tsuji K."/>
            <person name="Ueda S."/>
            <person name="Waki K."/>
            <person name="Yamagata H."/>
            <person name="Yamamoto M."/>
            <person name="Yamamoto S."/>
            <person name="Yamane H."/>
            <person name="Yoshiki S."/>
            <person name="Yoshihara R."/>
            <person name="Yukawa K."/>
            <person name="Zhong H."/>
            <person name="Yano M."/>
            <person name="Yuan Q."/>
            <person name="Ouyang S."/>
            <person name="Liu J."/>
            <person name="Jones K.M."/>
            <person name="Gansberger K."/>
            <person name="Moffat K."/>
            <person name="Hill J."/>
            <person name="Bera J."/>
            <person name="Fadrosh D."/>
            <person name="Jin S."/>
            <person name="Johri S."/>
            <person name="Kim M."/>
            <person name="Overton L."/>
            <person name="Reardon M."/>
            <person name="Tsitrin T."/>
            <person name="Vuong H."/>
            <person name="Weaver B."/>
            <person name="Ciecko A."/>
            <person name="Tallon L."/>
            <person name="Jackson J."/>
            <person name="Pai G."/>
            <person name="Aken S.V."/>
            <person name="Utterback T."/>
            <person name="Reidmuller S."/>
            <person name="Feldblyum T."/>
            <person name="Hsiao J."/>
            <person name="Zismann V."/>
            <person name="Iobst S."/>
            <person name="de Vazeille A.R."/>
            <person name="Buell C.R."/>
            <person name="Ying K."/>
            <person name="Li Y."/>
            <person name="Lu T."/>
            <person name="Huang Y."/>
            <person name="Zhao Q."/>
            <person name="Feng Q."/>
            <person name="Zhang L."/>
            <person name="Zhu J."/>
            <person name="Weng Q."/>
            <person name="Mu J."/>
            <person name="Lu Y."/>
            <person name="Fan D."/>
            <person name="Liu Y."/>
            <person name="Guan J."/>
            <person name="Zhang Y."/>
            <person name="Yu S."/>
            <person name="Liu X."/>
            <person name="Zhang Y."/>
            <person name="Hong G."/>
            <person name="Han B."/>
            <person name="Choisne N."/>
            <person name="Demange N."/>
            <person name="Orjeda G."/>
            <person name="Samain S."/>
            <person name="Cattolico L."/>
            <person name="Pelletier E."/>
            <person name="Couloux A."/>
            <person name="Segurens B."/>
            <person name="Wincker P."/>
            <person name="D'Hont A."/>
            <person name="Scarpelli C."/>
            <person name="Weissenbach J."/>
            <person name="Salanoubat M."/>
            <person name="Quetier F."/>
            <person name="Yu Y."/>
            <person name="Kim H.R."/>
            <person name="Rambo T."/>
            <person name="Currie J."/>
            <person name="Collura K."/>
            <person name="Luo M."/>
            <person name="Yang T."/>
            <person name="Ammiraju J.S.S."/>
            <person name="Engler F."/>
            <person name="Soderlund C."/>
            <person name="Wing R.A."/>
            <person name="Palmer L.E."/>
            <person name="de la Bastide M."/>
            <person name="Spiegel L."/>
            <person name="Nascimento L."/>
            <person name="Zutavern T."/>
            <person name="O'Shaughnessy A."/>
            <person name="Dike S."/>
            <person name="Dedhia N."/>
            <person name="Preston R."/>
            <person name="Balija V."/>
            <person name="McCombie W.R."/>
            <person name="Chow T."/>
            <person name="Chen H."/>
            <person name="Chung M."/>
            <person name="Chen C."/>
            <person name="Shaw J."/>
            <person name="Wu H."/>
            <person name="Hsiao K."/>
            <person name="Chao Y."/>
            <person name="Chu M."/>
            <person name="Cheng C."/>
            <person name="Hour A."/>
            <person name="Lee P."/>
            <person name="Lin S."/>
            <person name="Lin Y."/>
            <person name="Liou J."/>
            <person name="Liu S."/>
            <person name="Hsing Y."/>
            <person name="Raghuvanshi S."/>
            <person name="Mohanty A."/>
            <person name="Bharti A.K."/>
            <person name="Gaur A."/>
            <person name="Gupta V."/>
            <person name="Kumar D."/>
            <person name="Ravi V."/>
            <person name="Vij S."/>
            <person name="Kapur A."/>
            <person name="Khurana P."/>
            <person name="Khurana P."/>
            <person name="Khurana J.P."/>
            <person name="Tyagi A.K."/>
            <person name="Gaikwad K."/>
            <person name="Singh A."/>
            <person name="Dalal V."/>
            <person name="Srivastava S."/>
            <person name="Dixit A."/>
            <person name="Pal A.K."/>
            <person name="Ghazi I.A."/>
            <person name="Yadav M."/>
            <person name="Pandit A."/>
            <person name="Bhargava A."/>
            <person name="Sureshbabu K."/>
            <person name="Batra K."/>
            <person name="Sharma T.R."/>
            <person name="Mohapatra T."/>
            <person name="Singh N.K."/>
            <person name="Messing J."/>
            <person name="Nelson A.B."/>
            <person name="Fuks G."/>
            <person name="Kavchok S."/>
            <person name="Keizer G."/>
            <person name="Linton E."/>
            <person name="Llaca V."/>
            <person name="Song R."/>
            <person name="Tanyolac B."/>
            <person name="Young S."/>
            <person name="Ho-Il K."/>
            <person name="Hahn J.H."/>
            <person name="Sangsakoo G."/>
            <person name="Vanavichit A."/>
            <person name="de Mattos Luiz.A.T."/>
            <person name="Zimmer P.D."/>
            <person name="Malone G."/>
            <person name="Dellagostin O."/>
            <person name="de Oliveira A.C."/>
            <person name="Bevan M."/>
            <person name="Bancroft I."/>
            <person name="Minx P."/>
            <person name="Cordum H."/>
            <person name="Wilson R."/>
            <person name="Cheng Z."/>
            <person name="Jin W."/>
            <person name="Jiang J."/>
            <person name="Leong S.A."/>
            <person name="Iwama H."/>
            <person name="Gojobori T."/>
            <person name="Itoh T."/>
            <person name="Niimura Y."/>
            <person name="Fujii Y."/>
            <person name="Habara T."/>
            <person name="Sakai H."/>
            <person name="Sato Y."/>
            <person name="Wilson G."/>
            <person name="Kumar K."/>
            <person name="McCouch S."/>
            <person name="Juretic N."/>
            <person name="Hoen D."/>
            <person name="Wright S."/>
            <person name="Bruskiewich R."/>
            <person name="Bureau T."/>
            <person name="Miyao A."/>
            <person name="Hirochika H."/>
            <person name="Nishikawa T."/>
            <person name="Kadowaki K."/>
            <person name="Sugiura M."/>
            <person name="Burr B."/>
            <person name="Sasaki T."/>
        </authorList>
    </citation>
    <scope>NUCLEOTIDE SEQUENCE [LARGE SCALE GENOMIC DNA]</scope>
    <source>
        <strain evidence="4">cv. Nipponbare</strain>
    </source>
</reference>
<evidence type="ECO:0000313" key="3">
    <source>
        <dbReference type="EMBL" id="BAD61882.1"/>
    </source>
</evidence>
<dbReference type="Proteomes" id="UP000000763">
    <property type="component" value="Chromosome 6"/>
</dbReference>
<name>Q69WG6_ORYSJ</name>